<proteinExistence type="predicted"/>
<feature type="domain" description="N-acetyltransferase" evidence="3">
    <location>
        <begin position="12"/>
        <end position="152"/>
    </location>
</feature>
<keyword evidence="2" id="KW-0012">Acyltransferase</keyword>
<dbReference type="SUPFAM" id="SSF55729">
    <property type="entry name" value="Acyl-CoA N-acyltransferases (Nat)"/>
    <property type="match status" value="1"/>
</dbReference>
<organism evidence="4 5">
    <name type="scientific">Methyloceanibacter methanicus</name>
    <dbReference type="NCBI Taxonomy" id="1774968"/>
    <lineage>
        <taxon>Bacteria</taxon>
        <taxon>Pseudomonadati</taxon>
        <taxon>Pseudomonadota</taxon>
        <taxon>Alphaproteobacteria</taxon>
        <taxon>Hyphomicrobiales</taxon>
        <taxon>Hyphomicrobiaceae</taxon>
        <taxon>Methyloceanibacter</taxon>
    </lineage>
</organism>
<reference evidence="4 5" key="1">
    <citation type="journal article" date="2016" name="Environ. Microbiol.">
        <title>New Methyloceanibacter diversity from North Sea sediments includes methanotroph containing solely the soluble methane monooxygenase.</title>
        <authorList>
            <person name="Vekeman B."/>
            <person name="Kerckhof F.M."/>
            <person name="Cremers G."/>
            <person name="de Vos P."/>
            <person name="Vandamme P."/>
            <person name="Boon N."/>
            <person name="Op den Camp H.J."/>
            <person name="Heylen K."/>
        </authorList>
    </citation>
    <scope>NUCLEOTIDE SEQUENCE [LARGE SCALE GENOMIC DNA]</scope>
    <source>
        <strain evidence="4 5">R-67174</strain>
    </source>
</reference>
<protein>
    <recommendedName>
        <fullName evidence="3">N-acetyltransferase domain-containing protein</fullName>
    </recommendedName>
</protein>
<accession>A0A1E3W403</accession>
<evidence type="ECO:0000256" key="2">
    <source>
        <dbReference type="ARBA" id="ARBA00023315"/>
    </source>
</evidence>
<evidence type="ECO:0000313" key="4">
    <source>
        <dbReference type="EMBL" id="ODR99866.1"/>
    </source>
</evidence>
<dbReference type="Pfam" id="PF00583">
    <property type="entry name" value="Acetyltransf_1"/>
    <property type="match status" value="1"/>
</dbReference>
<dbReference type="InterPro" id="IPR000182">
    <property type="entry name" value="GNAT_dom"/>
</dbReference>
<keyword evidence="5" id="KW-1185">Reference proteome</keyword>
<gene>
    <name evidence="4" type="ORF">AUC68_01650</name>
</gene>
<dbReference type="CDD" id="cd04301">
    <property type="entry name" value="NAT_SF"/>
    <property type="match status" value="1"/>
</dbReference>
<dbReference type="Gene3D" id="3.40.630.30">
    <property type="match status" value="1"/>
</dbReference>
<evidence type="ECO:0000259" key="3">
    <source>
        <dbReference type="PROSITE" id="PS51186"/>
    </source>
</evidence>
<dbReference type="PANTHER" id="PTHR43877">
    <property type="entry name" value="AMINOALKYLPHOSPHONATE N-ACETYLTRANSFERASE-RELATED-RELATED"/>
    <property type="match status" value="1"/>
</dbReference>
<evidence type="ECO:0000313" key="5">
    <source>
        <dbReference type="Proteomes" id="UP000094501"/>
    </source>
</evidence>
<comment type="caution">
    <text evidence="4">The sequence shown here is derived from an EMBL/GenBank/DDBJ whole genome shotgun (WGS) entry which is preliminary data.</text>
</comment>
<dbReference type="InterPro" id="IPR050832">
    <property type="entry name" value="Bact_Acetyltransf"/>
</dbReference>
<dbReference type="Proteomes" id="UP000094501">
    <property type="component" value="Unassembled WGS sequence"/>
</dbReference>
<dbReference type="EMBL" id="LPWG01000010">
    <property type="protein sequence ID" value="ODR99866.1"/>
    <property type="molecule type" value="Genomic_DNA"/>
</dbReference>
<dbReference type="AlphaFoldDB" id="A0A1E3W403"/>
<dbReference type="STRING" id="1774968.AUC68_01650"/>
<dbReference type="InterPro" id="IPR016181">
    <property type="entry name" value="Acyl_CoA_acyltransferase"/>
</dbReference>
<name>A0A1E3W403_9HYPH</name>
<dbReference type="PROSITE" id="PS51186">
    <property type="entry name" value="GNAT"/>
    <property type="match status" value="1"/>
</dbReference>
<sequence>MTIMDRGTTVLIFEAPLDSALYRDALRLREHILRRPLGLAVSREELADDTMRQHFCAVDCGAVVGTVSLRPLDETTLHLKQMAVAEPKRAARIGSRLVAHAERWGASAGFRLMIAHARIGAEGFYLKHGYAQEGGVFFEQTIPHMRVTKRLR</sequence>
<evidence type="ECO:0000256" key="1">
    <source>
        <dbReference type="ARBA" id="ARBA00022679"/>
    </source>
</evidence>
<keyword evidence="1" id="KW-0808">Transferase</keyword>
<dbReference type="GO" id="GO:0016747">
    <property type="term" value="F:acyltransferase activity, transferring groups other than amino-acyl groups"/>
    <property type="evidence" value="ECO:0007669"/>
    <property type="project" value="InterPro"/>
</dbReference>